<feature type="domain" description="Glycosyl hydrolase family 31 C-terminal" evidence="5">
    <location>
        <begin position="527"/>
        <end position="613"/>
    </location>
</feature>
<dbReference type="InterPro" id="IPR011013">
    <property type="entry name" value="Gal_mutarotase_sf_dom"/>
</dbReference>
<dbReference type="GO" id="GO:0004553">
    <property type="term" value="F:hydrolase activity, hydrolyzing O-glycosyl compounds"/>
    <property type="evidence" value="ECO:0007669"/>
    <property type="project" value="InterPro"/>
</dbReference>
<dbReference type="Pfam" id="PF21365">
    <property type="entry name" value="Glyco_hydro_31_3rd"/>
    <property type="match status" value="1"/>
</dbReference>
<dbReference type="InParanoid" id="A0A146G4P2"/>
<dbReference type="Proteomes" id="UP000076023">
    <property type="component" value="Unassembled WGS sequence"/>
</dbReference>
<dbReference type="Gene3D" id="3.20.20.80">
    <property type="entry name" value="Glycosidases"/>
    <property type="match status" value="1"/>
</dbReference>
<organism evidence="6 7">
    <name type="scientific">Terrimicrobium sacchariphilum</name>
    <dbReference type="NCBI Taxonomy" id="690879"/>
    <lineage>
        <taxon>Bacteria</taxon>
        <taxon>Pseudomonadati</taxon>
        <taxon>Verrucomicrobiota</taxon>
        <taxon>Terrimicrobiia</taxon>
        <taxon>Terrimicrobiales</taxon>
        <taxon>Terrimicrobiaceae</taxon>
        <taxon>Terrimicrobium</taxon>
    </lineage>
</organism>
<dbReference type="SUPFAM" id="SSF51011">
    <property type="entry name" value="Glycosyl hydrolase domain"/>
    <property type="match status" value="1"/>
</dbReference>
<evidence type="ECO:0000256" key="1">
    <source>
        <dbReference type="ARBA" id="ARBA00007806"/>
    </source>
</evidence>
<dbReference type="InterPro" id="IPR013780">
    <property type="entry name" value="Glyco_hydro_b"/>
</dbReference>
<feature type="domain" description="Glycoside hydrolase family 31 TIM barrel" evidence="3">
    <location>
        <begin position="208"/>
        <end position="519"/>
    </location>
</feature>
<dbReference type="SUPFAM" id="SSF51445">
    <property type="entry name" value="(Trans)glycosidases"/>
    <property type="match status" value="1"/>
</dbReference>
<dbReference type="GO" id="GO:0005975">
    <property type="term" value="P:carbohydrate metabolic process"/>
    <property type="evidence" value="ECO:0007669"/>
    <property type="project" value="InterPro"/>
</dbReference>
<dbReference type="Gene3D" id="2.60.40.1760">
    <property type="entry name" value="glycosyl hydrolase (family 31)"/>
    <property type="match status" value="1"/>
</dbReference>
<dbReference type="PANTHER" id="PTHR22762">
    <property type="entry name" value="ALPHA-GLUCOSIDASE"/>
    <property type="match status" value="1"/>
</dbReference>
<dbReference type="OrthoDB" id="176168at2"/>
<feature type="domain" description="DUF5110" evidence="4">
    <location>
        <begin position="630"/>
        <end position="670"/>
    </location>
</feature>
<proteinExistence type="inferred from homology"/>
<evidence type="ECO:0000256" key="2">
    <source>
        <dbReference type="RuleBase" id="RU361185"/>
    </source>
</evidence>
<dbReference type="InterPro" id="IPR048395">
    <property type="entry name" value="Glyco_hydro_31_C"/>
</dbReference>
<evidence type="ECO:0000259" key="3">
    <source>
        <dbReference type="Pfam" id="PF01055"/>
    </source>
</evidence>
<dbReference type="CDD" id="cd14752">
    <property type="entry name" value="GH31_N"/>
    <property type="match status" value="1"/>
</dbReference>
<evidence type="ECO:0000259" key="5">
    <source>
        <dbReference type="Pfam" id="PF21365"/>
    </source>
</evidence>
<dbReference type="Pfam" id="PF01055">
    <property type="entry name" value="Glyco_hydro_31_2nd"/>
    <property type="match status" value="1"/>
</dbReference>
<dbReference type="Pfam" id="PF17137">
    <property type="entry name" value="DUF5110"/>
    <property type="match status" value="1"/>
</dbReference>
<accession>A0A146G4P2</accession>
<reference evidence="7" key="1">
    <citation type="journal article" date="2017" name="Genome Announc.">
        <title>Draft Genome Sequence of Terrimicrobium sacchariphilum NM-5T, a Facultative Anaerobic Soil Bacterium of the Class Spartobacteria.</title>
        <authorList>
            <person name="Qiu Y.L."/>
            <person name="Tourlousse D.M."/>
            <person name="Matsuura N."/>
            <person name="Ohashi A."/>
            <person name="Sekiguchi Y."/>
        </authorList>
    </citation>
    <scope>NUCLEOTIDE SEQUENCE [LARGE SCALE GENOMIC DNA]</scope>
    <source>
        <strain evidence="7">NM-5</strain>
    </source>
</reference>
<dbReference type="FunCoup" id="A0A146G4P2">
    <property type="interactions" value="338"/>
</dbReference>
<comment type="caution">
    <text evidence="6">The sequence shown here is derived from an EMBL/GenBank/DDBJ whole genome shotgun (WGS) entry which is preliminary data.</text>
</comment>
<name>A0A146G4P2_TERSA</name>
<evidence type="ECO:0000313" key="6">
    <source>
        <dbReference type="EMBL" id="GAT32403.1"/>
    </source>
</evidence>
<dbReference type="AlphaFoldDB" id="A0A146G4P2"/>
<evidence type="ECO:0000313" key="7">
    <source>
        <dbReference type="Proteomes" id="UP000076023"/>
    </source>
</evidence>
<gene>
    <name evidence="6" type="ORF">TSACC_2801</name>
</gene>
<comment type="similarity">
    <text evidence="1 2">Belongs to the glycosyl hydrolase 31 family.</text>
</comment>
<keyword evidence="7" id="KW-1185">Reference proteome</keyword>
<dbReference type="EMBL" id="BDCO01000002">
    <property type="protein sequence ID" value="GAT32403.1"/>
    <property type="molecule type" value="Genomic_DNA"/>
</dbReference>
<dbReference type="PANTHER" id="PTHR22762:SF144">
    <property type="entry name" value="ALPHA-XYLOSIDASE"/>
    <property type="match status" value="1"/>
</dbReference>
<keyword evidence="2 6" id="KW-0378">Hydrolase</keyword>
<dbReference type="InterPro" id="IPR000322">
    <property type="entry name" value="Glyco_hydro_31_TIM"/>
</dbReference>
<keyword evidence="2" id="KW-0326">Glycosidase</keyword>
<dbReference type="InterPro" id="IPR017853">
    <property type="entry name" value="GH"/>
</dbReference>
<dbReference type="STRING" id="690879.TSACC_2801"/>
<dbReference type="RefSeq" id="WP_075078240.1">
    <property type="nucleotide sequence ID" value="NZ_BDCO01000002.1"/>
</dbReference>
<dbReference type="SUPFAM" id="SSF74650">
    <property type="entry name" value="Galactose mutarotase-like"/>
    <property type="match status" value="1"/>
</dbReference>
<protein>
    <submittedName>
        <fullName evidence="6">Alpha-D-xyloside xylohydrolase</fullName>
    </submittedName>
</protein>
<evidence type="ECO:0000259" key="4">
    <source>
        <dbReference type="Pfam" id="PF17137"/>
    </source>
</evidence>
<dbReference type="InterPro" id="IPR033403">
    <property type="entry name" value="DUF5110"/>
</dbReference>
<dbReference type="GO" id="GO:0030246">
    <property type="term" value="F:carbohydrate binding"/>
    <property type="evidence" value="ECO:0007669"/>
    <property type="project" value="InterPro"/>
</dbReference>
<sequence length="703" mass="77808">MSSPEPIAPGVWRYRFGTPEEASPVALRQADPALDRMAGLLPVDECPFAGADFSFRTERRGCVLTAPFDAEEGVFGFGLQLQSHLQSGKKKHLRVNSDPVADTGDSHAPVPFYVSTRGYGVLVDTARYASVYVGTHLSAEALKERAEQRLGQQQPGLSTEEIYRRHAFGREVVFDIPAAAGVDVYVFAGPTMRDAIRRYVLFSGGGCLPPLWGLKNWYRPFAKDGEAEVGALLEEFAKDGLPFHVLGLEPGWQTRSYPNSLVWSERFPDPEAFAGKLRSRHWRLNLWEHAFLDPASPIAEEIASHSADTLGMDGLVPDFFDPEAERLFAGEHRRLVKGGVAGFKLDECDNSDFISYSWSFPEHARFPSGLDGEQMHCLYGLAYQATVDRVFREEGQRHYSLVRSSGALAAPFPFALYSDLYAHDEFLRGMINSGFSGHLFAPEVRHAASVEDLVRRLQTAVLSPVSQVNCWYMPHAPWFQIDRQLNQAGVKMEGAGEVVKLVKQALELRMRLLPVLYTAFAHYHREGVPPFRALVVDTPEDRRTWSCDQQYLIGQSLLAAPLKAGERVKEVYLPQGAWRDFFTGKRLEGGRTHTLSDLSLADIPLFVREGTVLPLAESAEGWSGGGPLTVRLHVYGEEKAEGELYADDGETFAFERGDCSWTRLTWTAAGGLKADGCPSGEMFLLDLANPVLHAGAAPASDLP</sequence>
<dbReference type="Gene3D" id="2.60.40.1180">
    <property type="entry name" value="Golgi alpha-mannosidase II"/>
    <property type="match status" value="2"/>
</dbReference>